<protein>
    <submittedName>
        <fullName evidence="1">DNA-7-methylguanine glycosylase</fullName>
    </submittedName>
</protein>
<evidence type="ECO:0000313" key="2">
    <source>
        <dbReference type="Proteomes" id="UP000184032"/>
    </source>
</evidence>
<dbReference type="InterPro" id="IPR014825">
    <property type="entry name" value="DNA_alkylation"/>
</dbReference>
<dbReference type="PANTHER" id="PTHR34070">
    <property type="entry name" value="ARMADILLO-TYPE FOLD"/>
    <property type="match status" value="1"/>
</dbReference>
<dbReference type="AlphaFoldDB" id="A0A1M5RNL0"/>
<dbReference type="SUPFAM" id="SSF48371">
    <property type="entry name" value="ARM repeat"/>
    <property type="match status" value="1"/>
</dbReference>
<dbReference type="CDD" id="cd07064">
    <property type="entry name" value="AlkD_like_1"/>
    <property type="match status" value="1"/>
</dbReference>
<dbReference type="Proteomes" id="UP000184032">
    <property type="component" value="Unassembled WGS sequence"/>
</dbReference>
<dbReference type="EMBL" id="FQXI01000005">
    <property type="protein sequence ID" value="SHH27740.1"/>
    <property type="molecule type" value="Genomic_DNA"/>
</dbReference>
<dbReference type="Gene3D" id="1.20.1660.10">
    <property type="entry name" value="Hypothetical protein (EF3068)"/>
    <property type="match status" value="1"/>
</dbReference>
<reference evidence="1 2" key="1">
    <citation type="submission" date="2016-11" db="EMBL/GenBank/DDBJ databases">
        <authorList>
            <person name="Jaros S."/>
            <person name="Januszkiewicz K."/>
            <person name="Wedrychowicz H."/>
        </authorList>
    </citation>
    <scope>NUCLEOTIDE SEQUENCE [LARGE SCALE GENOMIC DNA]</scope>
    <source>
        <strain evidence="1 2">DSM 21120</strain>
    </source>
</reference>
<organism evidence="1 2">
    <name type="scientific">Anaerosphaera aminiphila DSM 21120</name>
    <dbReference type="NCBI Taxonomy" id="1120995"/>
    <lineage>
        <taxon>Bacteria</taxon>
        <taxon>Bacillati</taxon>
        <taxon>Bacillota</taxon>
        <taxon>Tissierellia</taxon>
        <taxon>Tissierellales</taxon>
        <taxon>Peptoniphilaceae</taxon>
        <taxon>Anaerosphaera</taxon>
    </lineage>
</organism>
<dbReference type="STRING" id="1120995.SAMN02745245_00974"/>
<dbReference type="Pfam" id="PF08713">
    <property type="entry name" value="DNA_alkylation"/>
    <property type="match status" value="1"/>
</dbReference>
<accession>A0A1M5RNL0</accession>
<evidence type="ECO:0000313" key="1">
    <source>
        <dbReference type="EMBL" id="SHH27740.1"/>
    </source>
</evidence>
<keyword evidence="2" id="KW-1185">Reference proteome</keyword>
<dbReference type="PANTHER" id="PTHR34070:SF1">
    <property type="entry name" value="DNA ALKYLATION REPAIR PROTEIN"/>
    <property type="match status" value="1"/>
</dbReference>
<dbReference type="Gene3D" id="1.25.40.290">
    <property type="entry name" value="ARM repeat domains"/>
    <property type="match status" value="1"/>
</dbReference>
<sequence length="230" mass="28137">MYLTLQGTDNVEKYKEFFDNITSKRNEEKSIPMAKYMQNKFEFLGIQSKDRRDLSKDFLKELKSKKEIDWRFVELCWENEYREFQYIANDYLKMMEKFYKFDDIYRIKELILKKSWWDTIDFLDTIVGEMASMYPEHNELILKWSLDENIWLRRISIDHQLLRKGKTDTELLEKIIINNLGQSEFFINKAIGWALRQYSKTNEKWVLDFIEKYKDNMNPLSIREGSKYIK</sequence>
<name>A0A1M5RNL0_9FIRM</name>
<proteinExistence type="predicted"/>
<gene>
    <name evidence="1" type="ORF">SAMN02745245_00974</name>
</gene>
<dbReference type="InterPro" id="IPR016024">
    <property type="entry name" value="ARM-type_fold"/>
</dbReference>